<keyword evidence="2" id="KW-1185">Reference proteome</keyword>
<gene>
    <name evidence="1" type="ORF">M976_02906</name>
</gene>
<evidence type="ECO:0000313" key="1">
    <source>
        <dbReference type="EMBL" id="OAT26188.1"/>
    </source>
</evidence>
<comment type="caution">
    <text evidence="1">The sequence shown here is derived from an EMBL/GenBank/DDBJ whole genome shotgun (WGS) entry which is preliminary data.</text>
</comment>
<sequence length="84" mass="9927">MVQDYEINGFFMFETKEESLLETIKTKRISFTKDHSEIINLFDDYIDLKSQLKADGFKKQLLDELINKNKIISDFTQRGSNNDE</sequence>
<evidence type="ECO:0000313" key="2">
    <source>
        <dbReference type="Proteomes" id="UP000078407"/>
    </source>
</evidence>
<accession>A0ABX2W5L7</accession>
<dbReference type="EMBL" id="LXEQ01000047">
    <property type="protein sequence ID" value="OAT26188.1"/>
    <property type="molecule type" value="Genomic_DNA"/>
</dbReference>
<organism evidence="1 2">
    <name type="scientific">Buttiauxella ferragutiae ATCC 51602</name>
    <dbReference type="NCBI Taxonomy" id="1354252"/>
    <lineage>
        <taxon>Bacteria</taxon>
        <taxon>Pseudomonadati</taxon>
        <taxon>Pseudomonadota</taxon>
        <taxon>Gammaproteobacteria</taxon>
        <taxon>Enterobacterales</taxon>
        <taxon>Enterobacteriaceae</taxon>
        <taxon>Buttiauxella</taxon>
    </lineage>
</organism>
<protein>
    <submittedName>
        <fullName evidence="1">Uncharacterized protein</fullName>
    </submittedName>
</protein>
<dbReference type="Proteomes" id="UP000078407">
    <property type="component" value="Unassembled WGS sequence"/>
</dbReference>
<name>A0ABX2W5L7_9ENTR</name>
<reference evidence="1 2" key="1">
    <citation type="submission" date="2016-04" db="EMBL/GenBank/DDBJ databases">
        <title>ATOL: Assembling a taxonomically balanced genome-scale reconstruction of the evolutionary history of the Enterobacteriaceae.</title>
        <authorList>
            <person name="Plunkett G.III."/>
            <person name="Neeno-Eckwall E.C."/>
            <person name="Glasner J.D."/>
            <person name="Perna N.T."/>
        </authorList>
    </citation>
    <scope>NUCLEOTIDE SEQUENCE [LARGE SCALE GENOMIC DNA]</scope>
    <source>
        <strain evidence="1 2">ATCC 51602</strain>
    </source>
</reference>
<proteinExistence type="predicted"/>